<feature type="region of interest" description="Disordered" evidence="6">
    <location>
        <begin position="1"/>
        <end position="135"/>
    </location>
</feature>
<feature type="compositionally biased region" description="Basic and acidic residues" evidence="6">
    <location>
        <begin position="85"/>
        <end position="104"/>
    </location>
</feature>
<evidence type="ECO:0000256" key="1">
    <source>
        <dbReference type="ARBA" id="ARBA00004245"/>
    </source>
</evidence>
<feature type="compositionally biased region" description="Basic and acidic residues" evidence="6">
    <location>
        <begin position="245"/>
        <end position="267"/>
    </location>
</feature>
<comment type="subcellular location">
    <subcellularLocation>
        <location evidence="1">Cytoplasm</location>
        <location evidence="1">Cytoskeleton</location>
    </subcellularLocation>
</comment>
<name>A0A0E9NIW4_SAICN</name>
<gene>
    <name evidence="8" type="ORF">G7K_3770-t1</name>
</gene>
<dbReference type="Pfam" id="PF12572">
    <property type="entry name" value="DUF3752"/>
    <property type="match status" value="1"/>
</dbReference>
<evidence type="ECO:0000256" key="6">
    <source>
        <dbReference type="SAM" id="MobiDB-lite"/>
    </source>
</evidence>
<evidence type="ECO:0000256" key="5">
    <source>
        <dbReference type="ARBA" id="ARBA00023212"/>
    </source>
</evidence>
<dbReference type="InterPro" id="IPR022226">
    <property type="entry name" value="DUF3752"/>
</dbReference>
<dbReference type="Pfam" id="PF04062">
    <property type="entry name" value="P21-Arc"/>
    <property type="match status" value="1"/>
</dbReference>
<reference evidence="8 9" key="1">
    <citation type="journal article" date="2011" name="J. Gen. Appl. Microbiol.">
        <title>Draft genome sequencing of the enigmatic yeast Saitoella complicata.</title>
        <authorList>
            <person name="Nishida H."/>
            <person name="Hamamoto M."/>
            <person name="Sugiyama J."/>
        </authorList>
    </citation>
    <scope>NUCLEOTIDE SEQUENCE [LARGE SCALE GENOMIC DNA]</scope>
    <source>
        <strain evidence="8 9">NRRL Y-17804</strain>
    </source>
</reference>
<protein>
    <recommendedName>
        <fullName evidence="7">DUF3752 domain-containing protein</fullName>
    </recommendedName>
</protein>
<keyword evidence="4" id="KW-0009">Actin-binding</keyword>
<dbReference type="SUPFAM" id="SSF69060">
    <property type="entry name" value="Arp2/3 complex 21 kDa subunit ARPC3"/>
    <property type="match status" value="1"/>
</dbReference>
<dbReference type="InterPro" id="IPR036753">
    <property type="entry name" value="ARPC3_sf"/>
</dbReference>
<evidence type="ECO:0000259" key="7">
    <source>
        <dbReference type="Pfam" id="PF12572"/>
    </source>
</evidence>
<dbReference type="AlphaFoldDB" id="A0A0E9NIW4"/>
<evidence type="ECO:0000256" key="2">
    <source>
        <dbReference type="ARBA" id="ARBA00010856"/>
    </source>
</evidence>
<feature type="compositionally biased region" description="Low complexity" evidence="6">
    <location>
        <begin position="147"/>
        <end position="158"/>
    </location>
</feature>
<keyword evidence="3" id="KW-0963">Cytoplasm</keyword>
<evidence type="ECO:0000256" key="4">
    <source>
        <dbReference type="ARBA" id="ARBA00023203"/>
    </source>
</evidence>
<feature type="region of interest" description="Disordered" evidence="6">
    <location>
        <begin position="147"/>
        <end position="326"/>
    </location>
</feature>
<feature type="compositionally biased region" description="Basic and acidic residues" evidence="6">
    <location>
        <begin position="276"/>
        <end position="285"/>
    </location>
</feature>
<feature type="compositionally biased region" description="Basic and acidic residues" evidence="6">
    <location>
        <begin position="160"/>
        <end position="169"/>
    </location>
</feature>
<accession>A0A0E9NIW4</accession>
<feature type="domain" description="DUF3752" evidence="7">
    <location>
        <begin position="173"/>
        <end position="317"/>
    </location>
</feature>
<dbReference type="GO" id="GO:0005885">
    <property type="term" value="C:Arp2/3 protein complex"/>
    <property type="evidence" value="ECO:0007669"/>
    <property type="project" value="InterPro"/>
</dbReference>
<dbReference type="STRING" id="698492.A0A0E9NIW4"/>
<dbReference type="Gene3D" id="1.10.1760.10">
    <property type="entry name" value="Actin-related protein 2/3 complex subunit 3"/>
    <property type="match status" value="1"/>
</dbReference>
<feature type="compositionally biased region" description="Polar residues" evidence="6">
    <location>
        <begin position="1"/>
        <end position="10"/>
    </location>
</feature>
<dbReference type="PANTHER" id="PTHR12391">
    <property type="entry name" value="ARP2/3 COMPLEX 21 KD SUBUNIT"/>
    <property type="match status" value="1"/>
</dbReference>
<dbReference type="GO" id="GO:0034314">
    <property type="term" value="P:Arp2/3 complex-mediated actin nucleation"/>
    <property type="evidence" value="ECO:0007669"/>
    <property type="project" value="InterPro"/>
</dbReference>
<reference evidence="8 9" key="2">
    <citation type="journal article" date="2014" name="J. Gen. Appl. Microbiol.">
        <title>The early diverging ascomycetous budding yeast Saitoella complicata has three histone deacetylases belonging to the Clr6, Hos2, and Rpd3 lineages.</title>
        <authorList>
            <person name="Nishida H."/>
            <person name="Matsumoto T."/>
            <person name="Kondo S."/>
            <person name="Hamamoto M."/>
            <person name="Yoshikawa H."/>
        </authorList>
    </citation>
    <scope>NUCLEOTIDE SEQUENCE [LARGE SCALE GENOMIC DNA]</scope>
    <source>
        <strain evidence="8 9">NRRL Y-17804</strain>
    </source>
</reference>
<dbReference type="EMBL" id="BACD03000024">
    <property type="protein sequence ID" value="GAO49621.1"/>
    <property type="molecule type" value="Genomic_DNA"/>
</dbReference>
<sequence length="528" mass="59135">MHDPNTTNRPDNMIGPSVPEEFLKRKRTPTHEPQESSEVVQDQAQSPPKAPSPASVVPVTKPDRAGPELPPHLLAAREAKRKARAEKAAREAAAKEEAEREAKRARVLGPAPPPPQEHEDSDDDVGPMLPTGPVNERDIERQFALRAGTAAVPGAAATDSDGKPKRDDWMLAPPTQADWATSADARKVRARTFNTGKSGKDAASSGGDVDSRVWTETPQERARRLEEEVMGVRAPTLQGHATQVTKEETREEREKRERDEDIAERVRSARGPSLMEQHKEQQKEKEEEEKDDPSKRGFDRERDVVGRKVTGKMRDQLPYNTSKPKTPSIMPAYHSSFLDFHDTRTVGNFALLPLKTRFKGPAYPLSNPQDPDIIDECIELFRANCFFRNFEIRGPADRTLIYGILFISDCLQRLSSRTPPTQSEAVKSLNSLALEQFTIPGEPGFPMNGMFAPPAGRSEGELLKGYLGQFRQELGQRLILKVYEGGEGGAPRMPFFLDHNIHSDSSLHLMKWHFEIYRVIEENAIKQR</sequence>
<keyword evidence="5" id="KW-0206">Cytoskeleton</keyword>
<feature type="compositionally biased region" description="Low complexity" evidence="6">
    <location>
        <begin position="41"/>
        <end position="59"/>
    </location>
</feature>
<evidence type="ECO:0000313" key="9">
    <source>
        <dbReference type="Proteomes" id="UP000033140"/>
    </source>
</evidence>
<proteinExistence type="inferred from homology"/>
<evidence type="ECO:0000256" key="3">
    <source>
        <dbReference type="ARBA" id="ARBA00022490"/>
    </source>
</evidence>
<feature type="compositionally biased region" description="Basic and acidic residues" evidence="6">
    <location>
        <begin position="209"/>
        <end position="227"/>
    </location>
</feature>
<dbReference type="GO" id="GO:0003779">
    <property type="term" value="F:actin binding"/>
    <property type="evidence" value="ECO:0007669"/>
    <property type="project" value="UniProtKB-KW"/>
</dbReference>
<evidence type="ECO:0000313" key="8">
    <source>
        <dbReference type="EMBL" id="GAO49621.1"/>
    </source>
</evidence>
<feature type="compositionally biased region" description="Basic and acidic residues" evidence="6">
    <location>
        <begin position="292"/>
        <end position="306"/>
    </location>
</feature>
<dbReference type="Proteomes" id="UP000033140">
    <property type="component" value="Unassembled WGS sequence"/>
</dbReference>
<comment type="caution">
    <text evidence="8">The sequence shown here is derived from an EMBL/GenBank/DDBJ whole genome shotgun (WGS) entry which is preliminary data.</text>
</comment>
<comment type="similarity">
    <text evidence="2">Belongs to the ARPC3 family.</text>
</comment>
<dbReference type="InterPro" id="IPR007204">
    <property type="entry name" value="ARPC3"/>
</dbReference>
<organism evidence="8 9">
    <name type="scientific">Saitoella complicata (strain BCRC 22490 / CBS 7301 / JCM 7358 / NBRC 10748 / NRRL Y-17804)</name>
    <dbReference type="NCBI Taxonomy" id="698492"/>
    <lineage>
        <taxon>Eukaryota</taxon>
        <taxon>Fungi</taxon>
        <taxon>Dikarya</taxon>
        <taxon>Ascomycota</taxon>
        <taxon>Taphrinomycotina</taxon>
        <taxon>Taphrinomycotina incertae sedis</taxon>
        <taxon>Saitoella</taxon>
    </lineage>
</organism>
<keyword evidence="9" id="KW-1185">Reference proteome</keyword>
<reference evidence="8 9" key="3">
    <citation type="journal article" date="2015" name="Genome Announc.">
        <title>Draft Genome Sequence of the Archiascomycetous Yeast Saitoella complicata.</title>
        <authorList>
            <person name="Yamauchi K."/>
            <person name="Kondo S."/>
            <person name="Hamamoto M."/>
            <person name="Takahashi Y."/>
            <person name="Ogura Y."/>
            <person name="Hayashi T."/>
            <person name="Nishida H."/>
        </authorList>
    </citation>
    <scope>NUCLEOTIDE SEQUENCE [LARGE SCALE GENOMIC DNA]</scope>
    <source>
        <strain evidence="8 9">NRRL Y-17804</strain>
    </source>
</reference>
<dbReference type="GO" id="GO:0030833">
    <property type="term" value="P:regulation of actin filament polymerization"/>
    <property type="evidence" value="ECO:0007669"/>
    <property type="project" value="InterPro"/>
</dbReference>